<name>A0ABQ2NQP1_9BACI</name>
<proteinExistence type="predicted"/>
<dbReference type="InterPro" id="IPR025580">
    <property type="entry name" value="Gp46"/>
</dbReference>
<evidence type="ECO:0008006" key="5">
    <source>
        <dbReference type="Google" id="ProtNLM"/>
    </source>
</evidence>
<feature type="compositionally biased region" description="Acidic residues" evidence="2">
    <location>
        <begin position="19"/>
        <end position="30"/>
    </location>
</feature>
<feature type="compositionally biased region" description="Basic and acidic residues" evidence="2">
    <location>
        <begin position="183"/>
        <end position="194"/>
    </location>
</feature>
<dbReference type="RefSeq" id="WP_188732750.1">
    <property type="nucleotide sequence ID" value="NZ_BMLW01000001.1"/>
</dbReference>
<feature type="coiled-coil region" evidence="1">
    <location>
        <begin position="61"/>
        <end position="117"/>
    </location>
</feature>
<gene>
    <name evidence="3" type="ORF">GCM10011346_02690</name>
</gene>
<evidence type="ECO:0000256" key="2">
    <source>
        <dbReference type="SAM" id="MobiDB-lite"/>
    </source>
</evidence>
<evidence type="ECO:0000313" key="4">
    <source>
        <dbReference type="Proteomes" id="UP000641206"/>
    </source>
</evidence>
<dbReference type="Proteomes" id="UP000641206">
    <property type="component" value="Unassembled WGS sequence"/>
</dbReference>
<feature type="region of interest" description="Disordered" evidence="2">
    <location>
        <begin position="16"/>
        <end position="56"/>
    </location>
</feature>
<dbReference type="EMBL" id="BMLW01000001">
    <property type="protein sequence ID" value="GGP07291.1"/>
    <property type="molecule type" value="Genomic_DNA"/>
</dbReference>
<sequence length="208" mass="24001">MPFMNEELFKLNLQFFAEPGEETPAEEEQEDKSGGNEPPEDDPNKNKEPTFTQKQVDKMIKDRLAREKKDKEDAVAEAEKLAKMNAEQKREYEFEKLQRENEELKAAQNKYELGKEATKMLAESSITATDEILDFVVREDAEKTGEAVKAFSELVDKIADERMTEKLKGKPPKKQTGQVGTMSKEEIMKVQDTSKRHKLIQENMHLFK</sequence>
<feature type="region of interest" description="Disordered" evidence="2">
    <location>
        <begin position="163"/>
        <end position="195"/>
    </location>
</feature>
<evidence type="ECO:0000256" key="1">
    <source>
        <dbReference type="SAM" id="Coils"/>
    </source>
</evidence>
<accession>A0ABQ2NQP1</accession>
<dbReference type="Pfam" id="PF14265">
    <property type="entry name" value="DUF4355"/>
    <property type="match status" value="1"/>
</dbReference>
<reference evidence="4" key="1">
    <citation type="journal article" date="2019" name="Int. J. Syst. Evol. Microbiol.">
        <title>The Global Catalogue of Microorganisms (GCM) 10K type strain sequencing project: providing services to taxonomists for standard genome sequencing and annotation.</title>
        <authorList>
            <consortium name="The Broad Institute Genomics Platform"/>
            <consortium name="The Broad Institute Genome Sequencing Center for Infectious Disease"/>
            <person name="Wu L."/>
            <person name="Ma J."/>
        </authorList>
    </citation>
    <scope>NUCLEOTIDE SEQUENCE [LARGE SCALE GENOMIC DNA]</scope>
    <source>
        <strain evidence="4">CGMCC 1.7693</strain>
    </source>
</reference>
<comment type="caution">
    <text evidence="3">The sequence shown here is derived from an EMBL/GenBank/DDBJ whole genome shotgun (WGS) entry which is preliminary data.</text>
</comment>
<organism evidence="3 4">
    <name type="scientific">Oceanobacillus neutriphilus</name>
    <dbReference type="NCBI Taxonomy" id="531815"/>
    <lineage>
        <taxon>Bacteria</taxon>
        <taxon>Bacillati</taxon>
        <taxon>Bacillota</taxon>
        <taxon>Bacilli</taxon>
        <taxon>Bacillales</taxon>
        <taxon>Bacillaceae</taxon>
        <taxon>Oceanobacillus</taxon>
    </lineage>
</organism>
<evidence type="ECO:0000313" key="3">
    <source>
        <dbReference type="EMBL" id="GGP07291.1"/>
    </source>
</evidence>
<keyword evidence="4" id="KW-1185">Reference proteome</keyword>
<keyword evidence="1" id="KW-0175">Coiled coil</keyword>
<protein>
    <recommendedName>
        <fullName evidence="5">DUF4355 domain-containing protein</fullName>
    </recommendedName>
</protein>